<proteinExistence type="predicted"/>
<dbReference type="Proteomes" id="UP000266177">
    <property type="component" value="Unassembled WGS sequence"/>
</dbReference>
<comment type="caution">
    <text evidence="1">The sequence shown here is derived from an EMBL/GenBank/DDBJ whole genome shotgun (WGS) entry which is preliminary data.</text>
</comment>
<evidence type="ECO:0000313" key="1">
    <source>
        <dbReference type="EMBL" id="RJG23388.1"/>
    </source>
</evidence>
<protein>
    <submittedName>
        <fullName evidence="1">Uncharacterized protein</fullName>
    </submittedName>
</protein>
<reference evidence="1 2" key="1">
    <citation type="submission" date="2018-09" db="EMBL/GenBank/DDBJ databases">
        <title>Paenibacillus SK2017-BO5.</title>
        <authorList>
            <person name="Piskunova J.V."/>
            <person name="Dubiley S.A."/>
            <person name="Severinov K.V."/>
        </authorList>
    </citation>
    <scope>NUCLEOTIDE SEQUENCE [LARGE SCALE GENOMIC DNA]</scope>
    <source>
        <strain evidence="1 2">BO5</strain>
    </source>
</reference>
<sequence length="89" mass="9851">MNSPPFPGRRQAFPSTVSFDKREKALQSANVLPLLHLALRAAFFFHADVDHRIDGCPLALGQVEQLMRQNAKLVEGVIGIVRFTVALPN</sequence>
<gene>
    <name evidence="1" type="ORF">DQX05_14195</name>
</gene>
<organism evidence="1 2">
    <name type="scientific">Paenibacillus thiaminolyticus</name>
    <name type="common">Bacillus thiaminolyticus</name>
    <dbReference type="NCBI Taxonomy" id="49283"/>
    <lineage>
        <taxon>Bacteria</taxon>
        <taxon>Bacillati</taxon>
        <taxon>Bacillota</taxon>
        <taxon>Bacilli</taxon>
        <taxon>Bacillales</taxon>
        <taxon>Paenibacillaceae</taxon>
        <taxon>Paenibacillus</taxon>
    </lineage>
</organism>
<evidence type="ECO:0000313" key="2">
    <source>
        <dbReference type="Proteomes" id="UP000266177"/>
    </source>
</evidence>
<name>A0A3A3GGP5_PANTH</name>
<accession>A0A3A3GGP5</accession>
<dbReference type="AlphaFoldDB" id="A0A3A3GGP5"/>
<dbReference type="EMBL" id="QYZD01000011">
    <property type="protein sequence ID" value="RJG23388.1"/>
    <property type="molecule type" value="Genomic_DNA"/>
</dbReference>
<dbReference type="RefSeq" id="WP_119794239.1">
    <property type="nucleotide sequence ID" value="NZ_QYZD01000011.1"/>
</dbReference>
<dbReference type="OrthoDB" id="2666608at2"/>